<reference evidence="3" key="5">
    <citation type="submission" date="2018-04" db="UniProtKB">
        <authorList>
            <consortium name="EnsemblFungi"/>
        </authorList>
    </citation>
    <scope>IDENTIFICATION</scope>
    <source>
        <strain evidence="3">R3-111a-1</strain>
    </source>
</reference>
<dbReference type="eggNOG" id="ENOG502S40X">
    <property type="taxonomic scope" value="Eukaryota"/>
</dbReference>
<dbReference type="RefSeq" id="XP_009226741.1">
    <property type="nucleotide sequence ID" value="XM_009228477.1"/>
</dbReference>
<name>J3PAS8_GAET3</name>
<dbReference type="Proteomes" id="UP000006039">
    <property type="component" value="Unassembled WGS sequence"/>
</dbReference>
<dbReference type="GeneID" id="20351061"/>
<organism evidence="2">
    <name type="scientific">Gaeumannomyces tritici (strain R3-111a-1)</name>
    <name type="common">Wheat and barley take-all root rot fungus</name>
    <name type="synonym">Gaeumannomyces graminis var. tritici</name>
    <dbReference type="NCBI Taxonomy" id="644352"/>
    <lineage>
        <taxon>Eukaryota</taxon>
        <taxon>Fungi</taxon>
        <taxon>Dikarya</taxon>
        <taxon>Ascomycota</taxon>
        <taxon>Pezizomycotina</taxon>
        <taxon>Sordariomycetes</taxon>
        <taxon>Sordariomycetidae</taxon>
        <taxon>Magnaporthales</taxon>
        <taxon>Magnaporthaceae</taxon>
        <taxon>Gaeumannomyces</taxon>
    </lineage>
</organism>
<gene>
    <name evidence="3" type="primary">20351061</name>
    <name evidence="2" type="ORF">GGTG_10603</name>
</gene>
<dbReference type="OrthoDB" id="5415867at2759"/>
<feature type="signal peptide" evidence="1">
    <location>
        <begin position="1"/>
        <end position="21"/>
    </location>
</feature>
<evidence type="ECO:0008006" key="5">
    <source>
        <dbReference type="Google" id="ProtNLM"/>
    </source>
</evidence>
<reference evidence="4" key="1">
    <citation type="submission" date="2010-07" db="EMBL/GenBank/DDBJ databases">
        <title>The genome sequence of Gaeumannomyces graminis var. tritici strain R3-111a-1.</title>
        <authorList>
            <consortium name="The Broad Institute Genome Sequencing Platform"/>
            <person name="Ma L.-J."/>
            <person name="Dead R."/>
            <person name="Young S."/>
            <person name="Zeng Q."/>
            <person name="Koehrsen M."/>
            <person name="Alvarado L."/>
            <person name="Berlin A."/>
            <person name="Chapman S.B."/>
            <person name="Chen Z."/>
            <person name="Freedman E."/>
            <person name="Gellesch M."/>
            <person name="Goldberg J."/>
            <person name="Griggs A."/>
            <person name="Gujja S."/>
            <person name="Heilman E.R."/>
            <person name="Heiman D."/>
            <person name="Hepburn T."/>
            <person name="Howarth C."/>
            <person name="Jen D."/>
            <person name="Larson L."/>
            <person name="Mehta T."/>
            <person name="Neiman D."/>
            <person name="Pearson M."/>
            <person name="Roberts A."/>
            <person name="Saif S."/>
            <person name="Shea T."/>
            <person name="Shenoy N."/>
            <person name="Sisk P."/>
            <person name="Stolte C."/>
            <person name="Sykes S."/>
            <person name="Walk T."/>
            <person name="White J."/>
            <person name="Yandava C."/>
            <person name="Haas B."/>
            <person name="Nusbaum C."/>
            <person name="Birren B."/>
        </authorList>
    </citation>
    <scope>NUCLEOTIDE SEQUENCE [LARGE SCALE GENOMIC DNA]</scope>
    <source>
        <strain evidence="4">R3-111a-1</strain>
    </source>
</reference>
<dbReference type="InterPro" id="IPR052953">
    <property type="entry name" value="Ser-rich/MCO-related"/>
</dbReference>
<protein>
    <recommendedName>
        <fullName evidence="5">Extracellular serine-rich protein</fullName>
    </recommendedName>
</protein>
<dbReference type="Gene3D" id="2.60.40.420">
    <property type="entry name" value="Cupredoxins - blue copper proteins"/>
    <property type="match status" value="2"/>
</dbReference>
<dbReference type="AlphaFoldDB" id="J3PAS8"/>
<dbReference type="STRING" id="644352.J3PAS8"/>
<dbReference type="InterPro" id="IPR008972">
    <property type="entry name" value="Cupredoxin"/>
</dbReference>
<proteinExistence type="predicted"/>
<feature type="chain" id="PRO_5015095151" description="Extracellular serine-rich protein" evidence="1">
    <location>
        <begin position="22"/>
        <end position="651"/>
    </location>
</feature>
<evidence type="ECO:0000313" key="2">
    <source>
        <dbReference type="EMBL" id="EJT71344.1"/>
    </source>
</evidence>
<keyword evidence="4" id="KW-1185">Reference proteome</keyword>
<dbReference type="EMBL" id="GL385400">
    <property type="protein sequence ID" value="EJT71344.1"/>
    <property type="molecule type" value="Genomic_DNA"/>
</dbReference>
<dbReference type="SUPFAM" id="SSF49503">
    <property type="entry name" value="Cupredoxins"/>
    <property type="match status" value="2"/>
</dbReference>
<reference evidence="2" key="3">
    <citation type="submission" date="2010-09" db="EMBL/GenBank/DDBJ databases">
        <title>Annotation of Gaeumannomyces graminis var. tritici R3-111a-1.</title>
        <authorList>
            <consortium name="The Broad Institute Genome Sequencing Platform"/>
            <person name="Ma L.-J."/>
            <person name="Dead R."/>
            <person name="Young S.K."/>
            <person name="Zeng Q."/>
            <person name="Gargeya S."/>
            <person name="Fitzgerald M."/>
            <person name="Haas B."/>
            <person name="Abouelleil A."/>
            <person name="Alvarado L."/>
            <person name="Arachchi H.M."/>
            <person name="Berlin A."/>
            <person name="Brown A."/>
            <person name="Chapman S.B."/>
            <person name="Chen Z."/>
            <person name="Dunbar C."/>
            <person name="Freedman E."/>
            <person name="Gearin G."/>
            <person name="Gellesch M."/>
            <person name="Goldberg J."/>
            <person name="Griggs A."/>
            <person name="Gujja S."/>
            <person name="Heiman D."/>
            <person name="Howarth C."/>
            <person name="Larson L."/>
            <person name="Lui A."/>
            <person name="MacDonald P.J.P."/>
            <person name="Mehta T."/>
            <person name="Montmayeur A."/>
            <person name="Murphy C."/>
            <person name="Neiman D."/>
            <person name="Pearson M."/>
            <person name="Priest M."/>
            <person name="Roberts A."/>
            <person name="Saif S."/>
            <person name="Shea T."/>
            <person name="Shenoy N."/>
            <person name="Sisk P."/>
            <person name="Stolte C."/>
            <person name="Sykes S."/>
            <person name="Yandava C."/>
            <person name="Wortman J."/>
            <person name="Nusbaum C."/>
            <person name="Birren B."/>
        </authorList>
    </citation>
    <scope>NUCLEOTIDE SEQUENCE</scope>
    <source>
        <strain evidence="2">R3-111a-1</strain>
    </source>
</reference>
<keyword evidence="1" id="KW-0732">Signal</keyword>
<dbReference type="CDD" id="cd00920">
    <property type="entry name" value="Cupredoxin"/>
    <property type="match status" value="2"/>
</dbReference>
<dbReference type="PANTHER" id="PTHR34883:SF15">
    <property type="entry name" value="EXTRACELLULAR SERINE-RICH PROTEIN"/>
    <property type="match status" value="1"/>
</dbReference>
<dbReference type="PANTHER" id="PTHR34883">
    <property type="entry name" value="SERINE-RICH PROTEIN, PUTATIVE-RELATED-RELATED"/>
    <property type="match status" value="1"/>
</dbReference>
<dbReference type="HOGENOM" id="CLU_025344_0_0_1"/>
<evidence type="ECO:0000313" key="4">
    <source>
        <dbReference type="Proteomes" id="UP000006039"/>
    </source>
</evidence>
<evidence type="ECO:0000313" key="3">
    <source>
        <dbReference type="EnsemblFungi" id="EJT71344"/>
    </source>
</evidence>
<dbReference type="VEuPathDB" id="FungiDB:GGTG_10603"/>
<dbReference type="EnsemblFungi" id="EJT71344">
    <property type="protein sequence ID" value="EJT71344"/>
    <property type="gene ID" value="GGTG_10603"/>
</dbReference>
<accession>J3PAS8</accession>
<reference evidence="3" key="4">
    <citation type="journal article" date="2015" name="G3 (Bethesda)">
        <title>Genome sequences of three phytopathogenic species of the Magnaporthaceae family of fungi.</title>
        <authorList>
            <person name="Okagaki L.H."/>
            <person name="Nunes C.C."/>
            <person name="Sailsbery J."/>
            <person name="Clay B."/>
            <person name="Brown D."/>
            <person name="John T."/>
            <person name="Oh Y."/>
            <person name="Young N."/>
            <person name="Fitzgerald M."/>
            <person name="Haas B.J."/>
            <person name="Zeng Q."/>
            <person name="Young S."/>
            <person name="Adiconis X."/>
            <person name="Fan L."/>
            <person name="Levin J.Z."/>
            <person name="Mitchell T.K."/>
            <person name="Okubara P.A."/>
            <person name="Farman M.L."/>
            <person name="Kohn L.M."/>
            <person name="Birren B."/>
            <person name="Ma L.-J."/>
            <person name="Dean R.A."/>
        </authorList>
    </citation>
    <scope>NUCLEOTIDE SEQUENCE</scope>
    <source>
        <strain evidence="3">R3-111a-1</strain>
    </source>
</reference>
<sequence>MRFSARLTLLPVALLATVAHGKEWIVAVGRGGLKFDPEVIPDAKGGDTVTYQFYARNHSVVASSFGEPCKPLAKDLIFSAFVPNESPDVPSTTSFTITIKDKKPLWFYCAQGNHCQQGMVHSINAPPAGPGNSHDEFKKKAKDVVATLSPPGGPPGGLPVGGERIAKVQVGGSNGSFTFTPNDLIEPKGTVVQFSFNPANHSVVQSSFEKPCSPLEGGGFSSGFIPTQARPSGALFHIKVTDEKPIWFYCGQGRHCQTGMVGSVNAPAQGNTLAAFADKAKSAGASSIPPKAPQGGTLAVNGTNVASFGGSNVLNFQPADKGIIDKVPKPGENMTGIVYDMAGGRQPINYGFAPQISDDAVELLQLVLFLDNVVLTVLWTGFDRLKAGGWAGVYPKSIVSTIGSMSAQALVHRQTATDSLQNYRRAVPEACKVRPAADADDSVEQWLQNVQQLVTVQIGVITDVMTSVATTDPWLVPALASQVGAKARMSGMVNMMQNHKAAASPREALLPARLGYAYVKNRFVDGDCAGALPAGGKVLGSDGKVLPPLVFTDKHRLGGSAGDQVNAVTVRIPAEAGQDQQLYMAWIGAWGGLEFTTVLRSNGFAPVPDGMYGNLYGVLTTKSGVKLQEVASVAIAGPEPLWVSDPNGWGN</sequence>
<reference evidence="2" key="2">
    <citation type="submission" date="2010-07" db="EMBL/GenBank/DDBJ databases">
        <authorList>
            <consortium name="The Broad Institute Genome Sequencing Platform"/>
            <consortium name="Broad Institute Genome Sequencing Center for Infectious Disease"/>
            <person name="Ma L.-J."/>
            <person name="Dead R."/>
            <person name="Young S."/>
            <person name="Zeng Q."/>
            <person name="Koehrsen M."/>
            <person name="Alvarado L."/>
            <person name="Berlin A."/>
            <person name="Chapman S.B."/>
            <person name="Chen Z."/>
            <person name="Freedman E."/>
            <person name="Gellesch M."/>
            <person name="Goldberg J."/>
            <person name="Griggs A."/>
            <person name="Gujja S."/>
            <person name="Heilman E.R."/>
            <person name="Heiman D."/>
            <person name="Hepburn T."/>
            <person name="Howarth C."/>
            <person name="Jen D."/>
            <person name="Larson L."/>
            <person name="Mehta T."/>
            <person name="Neiman D."/>
            <person name="Pearson M."/>
            <person name="Roberts A."/>
            <person name="Saif S."/>
            <person name="Shea T."/>
            <person name="Shenoy N."/>
            <person name="Sisk P."/>
            <person name="Stolte C."/>
            <person name="Sykes S."/>
            <person name="Walk T."/>
            <person name="White J."/>
            <person name="Yandava C."/>
            <person name="Haas B."/>
            <person name="Nusbaum C."/>
            <person name="Birren B."/>
        </authorList>
    </citation>
    <scope>NUCLEOTIDE SEQUENCE</scope>
    <source>
        <strain evidence="2">R3-111a-1</strain>
    </source>
</reference>
<evidence type="ECO:0000256" key="1">
    <source>
        <dbReference type="SAM" id="SignalP"/>
    </source>
</evidence>